<keyword evidence="2 5" id="KW-0853">WD repeat</keyword>
<keyword evidence="3" id="KW-0677">Repeat</keyword>
<dbReference type="EMBL" id="KZ372731">
    <property type="protein sequence ID" value="PIO56805.1"/>
    <property type="molecule type" value="Genomic_DNA"/>
</dbReference>
<dbReference type="InterPro" id="IPR001680">
    <property type="entry name" value="WD40_rpt"/>
</dbReference>
<gene>
    <name evidence="6" type="ORF">TELCIR_21794</name>
</gene>
<dbReference type="PANTHER" id="PTHR19924:SF26">
    <property type="entry name" value="U3 SMALL NUCLEOLAR RNA-ASSOCIATED PROTEIN 15 HOMOLOG"/>
    <property type="match status" value="1"/>
</dbReference>
<dbReference type="GO" id="GO:0005730">
    <property type="term" value="C:nucleolus"/>
    <property type="evidence" value="ECO:0007669"/>
    <property type="project" value="UniProtKB-SubCell"/>
</dbReference>
<dbReference type="InterPro" id="IPR036322">
    <property type="entry name" value="WD40_repeat_dom_sf"/>
</dbReference>
<dbReference type="GO" id="GO:0045943">
    <property type="term" value="P:positive regulation of transcription by RNA polymerase I"/>
    <property type="evidence" value="ECO:0007669"/>
    <property type="project" value="TreeGrafter"/>
</dbReference>
<reference evidence="6 7" key="1">
    <citation type="submission" date="2015-09" db="EMBL/GenBank/DDBJ databases">
        <title>Draft genome of the parasitic nematode Teladorsagia circumcincta isolate WARC Sus (inbred).</title>
        <authorList>
            <person name="Mitreva M."/>
        </authorList>
    </citation>
    <scope>NUCLEOTIDE SEQUENCE [LARGE SCALE GENOMIC DNA]</scope>
    <source>
        <strain evidence="6 7">S</strain>
    </source>
</reference>
<dbReference type="Proteomes" id="UP000230423">
    <property type="component" value="Unassembled WGS sequence"/>
</dbReference>
<name>A0A2G9TFS7_TELCI</name>
<accession>A0A2G9TFS7</accession>
<sequence>MAVSYVPAGRIAVNEFHRRADDDVIYWKRMQQLSVFQEPSSVTSIAFSPNKPYNVASTSSVRLSLYDTVVCEPINMFSRFKRAVYGVKFRHDGELIGSVARIKASQATVRCVEFSSCGKKLYSMAGDGRVKQWDIADTG</sequence>
<evidence type="ECO:0000313" key="7">
    <source>
        <dbReference type="Proteomes" id="UP000230423"/>
    </source>
</evidence>
<comment type="subcellular location">
    <subcellularLocation>
        <location evidence="1">Nucleus</location>
        <location evidence="1">Nucleolus</location>
    </subcellularLocation>
</comment>
<organism evidence="6 7">
    <name type="scientific">Teladorsagia circumcincta</name>
    <name type="common">Brown stomach worm</name>
    <name type="synonym">Ostertagia circumcincta</name>
    <dbReference type="NCBI Taxonomy" id="45464"/>
    <lineage>
        <taxon>Eukaryota</taxon>
        <taxon>Metazoa</taxon>
        <taxon>Ecdysozoa</taxon>
        <taxon>Nematoda</taxon>
        <taxon>Chromadorea</taxon>
        <taxon>Rhabditida</taxon>
        <taxon>Rhabditina</taxon>
        <taxon>Rhabditomorpha</taxon>
        <taxon>Strongyloidea</taxon>
        <taxon>Trichostrongylidae</taxon>
        <taxon>Teladorsagia</taxon>
    </lineage>
</organism>
<dbReference type="PANTHER" id="PTHR19924">
    <property type="entry name" value="UTP15 U3 SMALL NUCLEOLAR RNA-ASSOCIATED PROTEIN 15 FAMILY MEMBER"/>
    <property type="match status" value="1"/>
</dbReference>
<keyword evidence="4" id="KW-0539">Nucleus</keyword>
<evidence type="ECO:0000313" key="6">
    <source>
        <dbReference type="EMBL" id="PIO56805.1"/>
    </source>
</evidence>
<dbReference type="InterPro" id="IPR015943">
    <property type="entry name" value="WD40/YVTN_repeat-like_dom_sf"/>
</dbReference>
<evidence type="ECO:0000256" key="3">
    <source>
        <dbReference type="ARBA" id="ARBA00022737"/>
    </source>
</evidence>
<dbReference type="AlphaFoldDB" id="A0A2G9TFS7"/>
<evidence type="ECO:0000256" key="4">
    <source>
        <dbReference type="ARBA" id="ARBA00023242"/>
    </source>
</evidence>
<dbReference type="Gene3D" id="2.130.10.10">
    <property type="entry name" value="YVTN repeat-like/Quinoprotein amine dehydrogenase"/>
    <property type="match status" value="2"/>
</dbReference>
<dbReference type="PROSITE" id="PS50294">
    <property type="entry name" value="WD_REPEATS_REGION"/>
    <property type="match status" value="1"/>
</dbReference>
<evidence type="ECO:0000256" key="1">
    <source>
        <dbReference type="ARBA" id="ARBA00004604"/>
    </source>
</evidence>
<evidence type="ECO:0000256" key="2">
    <source>
        <dbReference type="ARBA" id="ARBA00022574"/>
    </source>
</evidence>
<dbReference type="GO" id="GO:0006364">
    <property type="term" value="P:rRNA processing"/>
    <property type="evidence" value="ECO:0007669"/>
    <property type="project" value="TreeGrafter"/>
</dbReference>
<evidence type="ECO:0000256" key="5">
    <source>
        <dbReference type="PROSITE-ProRule" id="PRU00221"/>
    </source>
</evidence>
<proteinExistence type="predicted"/>
<dbReference type="OrthoDB" id="431715at2759"/>
<feature type="repeat" description="WD" evidence="5">
    <location>
        <begin position="102"/>
        <end position="139"/>
    </location>
</feature>
<dbReference type="Pfam" id="PF00400">
    <property type="entry name" value="WD40"/>
    <property type="match status" value="2"/>
</dbReference>
<dbReference type="SUPFAM" id="SSF50978">
    <property type="entry name" value="WD40 repeat-like"/>
    <property type="match status" value="1"/>
</dbReference>
<protein>
    <submittedName>
        <fullName evidence="6">WD domain, G-beta repeat protein</fullName>
    </submittedName>
</protein>
<dbReference type="SMART" id="SM00320">
    <property type="entry name" value="WD40"/>
    <property type="match status" value="2"/>
</dbReference>
<dbReference type="PROSITE" id="PS50082">
    <property type="entry name" value="WD_REPEATS_2"/>
    <property type="match status" value="1"/>
</dbReference>
<keyword evidence="7" id="KW-1185">Reference proteome</keyword>